<accession>A0A401SYG6</accession>
<reference evidence="1 2" key="1">
    <citation type="journal article" date="2018" name="Nat. Ecol. Evol.">
        <title>Shark genomes provide insights into elasmobranch evolution and the origin of vertebrates.</title>
        <authorList>
            <person name="Hara Y"/>
            <person name="Yamaguchi K"/>
            <person name="Onimaru K"/>
            <person name="Kadota M"/>
            <person name="Koyanagi M"/>
            <person name="Keeley SD"/>
            <person name="Tatsumi K"/>
            <person name="Tanaka K"/>
            <person name="Motone F"/>
            <person name="Kageyama Y"/>
            <person name="Nozu R"/>
            <person name="Adachi N"/>
            <person name="Nishimura O"/>
            <person name="Nakagawa R"/>
            <person name="Tanegashima C"/>
            <person name="Kiyatake I"/>
            <person name="Matsumoto R"/>
            <person name="Murakumo K"/>
            <person name="Nishida K"/>
            <person name="Terakita A"/>
            <person name="Kuratani S"/>
            <person name="Sato K"/>
            <person name="Hyodo S Kuraku.S."/>
        </authorList>
    </citation>
    <scope>NUCLEOTIDE SEQUENCE [LARGE SCALE GENOMIC DNA]</scope>
</reference>
<evidence type="ECO:0000313" key="1">
    <source>
        <dbReference type="EMBL" id="GCC35423.1"/>
    </source>
</evidence>
<dbReference type="Proteomes" id="UP000287033">
    <property type="component" value="Unassembled WGS sequence"/>
</dbReference>
<name>A0A401SYG6_CHIPU</name>
<proteinExistence type="predicted"/>
<gene>
    <name evidence="1" type="ORF">chiPu_0013907</name>
</gene>
<dbReference type="EMBL" id="BEZZ01000698">
    <property type="protein sequence ID" value="GCC35423.1"/>
    <property type="molecule type" value="Genomic_DNA"/>
</dbReference>
<keyword evidence="2" id="KW-1185">Reference proteome</keyword>
<dbReference type="AlphaFoldDB" id="A0A401SYG6"/>
<organism evidence="1 2">
    <name type="scientific">Chiloscyllium punctatum</name>
    <name type="common">Brownbanded bambooshark</name>
    <name type="synonym">Hemiscyllium punctatum</name>
    <dbReference type="NCBI Taxonomy" id="137246"/>
    <lineage>
        <taxon>Eukaryota</taxon>
        <taxon>Metazoa</taxon>
        <taxon>Chordata</taxon>
        <taxon>Craniata</taxon>
        <taxon>Vertebrata</taxon>
        <taxon>Chondrichthyes</taxon>
        <taxon>Elasmobranchii</taxon>
        <taxon>Galeomorphii</taxon>
        <taxon>Galeoidea</taxon>
        <taxon>Orectolobiformes</taxon>
        <taxon>Hemiscylliidae</taxon>
        <taxon>Chiloscyllium</taxon>
    </lineage>
</organism>
<comment type="caution">
    <text evidence="1">The sequence shown here is derived from an EMBL/GenBank/DDBJ whole genome shotgun (WGS) entry which is preliminary data.</text>
</comment>
<protein>
    <submittedName>
        <fullName evidence="1">Uncharacterized protein</fullName>
    </submittedName>
</protein>
<sequence length="127" mass="13668">MGWLLGSGSHYRTTQAGKGSRCVWDALLFNRSREHAVVTFHPGTSSSPDQPHRRPQEGFLLISYRKSVCAACVRGGSRAWLGVGGVVGWVGAAGSLQQPESGQEDSCTANKTLRQLRSLLAQFGDPL</sequence>
<evidence type="ECO:0000313" key="2">
    <source>
        <dbReference type="Proteomes" id="UP000287033"/>
    </source>
</evidence>